<dbReference type="Proteomes" id="UP000052012">
    <property type="component" value="Unassembled WGS sequence"/>
</dbReference>
<dbReference type="RefSeq" id="WP_056967046.1">
    <property type="nucleotide sequence ID" value="NZ_AYYQ01000036.1"/>
</dbReference>
<proteinExistence type="predicted"/>
<dbReference type="AlphaFoldDB" id="A0A0R2AJX9"/>
<evidence type="ECO:0000313" key="2">
    <source>
        <dbReference type="Proteomes" id="UP000052012"/>
    </source>
</evidence>
<dbReference type="PATRIC" id="fig|1423781.4.peg.750"/>
<name>A0A0R2AJX9_9LACO</name>
<comment type="caution">
    <text evidence="1">The sequence shown here is derived from an EMBL/GenBank/DDBJ whole genome shotgun (WGS) entry which is preliminary data.</text>
</comment>
<dbReference type="EMBL" id="AYYQ01000036">
    <property type="protein sequence ID" value="KRM67576.1"/>
    <property type="molecule type" value="Genomic_DNA"/>
</dbReference>
<organism evidence="1 2">
    <name type="scientific">Apilactobacillus ozensis DSM 23829 = JCM 17196</name>
    <dbReference type="NCBI Taxonomy" id="1423781"/>
    <lineage>
        <taxon>Bacteria</taxon>
        <taxon>Bacillati</taxon>
        <taxon>Bacillota</taxon>
        <taxon>Bacilli</taxon>
        <taxon>Lactobacillales</taxon>
        <taxon>Lactobacillaceae</taxon>
        <taxon>Apilactobacillus</taxon>
    </lineage>
</organism>
<sequence length="108" mass="12321">MTRKFLSRKVQDILQSGGNTPLTIEEIFSKLDEDCTMGTLKSVLNGMVDHHKDYLGSSKDIAYYKVNNSKGYFKKGDLKPQLELSNNKYSVTDEYLEFSKNQNKSLSN</sequence>
<evidence type="ECO:0000313" key="1">
    <source>
        <dbReference type="EMBL" id="KRM67576.1"/>
    </source>
</evidence>
<keyword evidence="2" id="KW-1185">Reference proteome</keyword>
<protein>
    <submittedName>
        <fullName evidence="1">Uncharacterized protein</fullName>
    </submittedName>
</protein>
<accession>A0A0R2AJX9</accession>
<reference evidence="1 2" key="1">
    <citation type="journal article" date="2015" name="Genome Announc.">
        <title>Expanding the biotechnology potential of lactobacilli through comparative genomics of 213 strains and associated genera.</title>
        <authorList>
            <person name="Sun Z."/>
            <person name="Harris H.M."/>
            <person name="McCann A."/>
            <person name="Guo C."/>
            <person name="Argimon S."/>
            <person name="Zhang W."/>
            <person name="Yang X."/>
            <person name="Jeffery I.B."/>
            <person name="Cooney J.C."/>
            <person name="Kagawa T.F."/>
            <person name="Liu W."/>
            <person name="Song Y."/>
            <person name="Salvetti E."/>
            <person name="Wrobel A."/>
            <person name="Rasinkangas P."/>
            <person name="Parkhill J."/>
            <person name="Rea M.C."/>
            <person name="O'Sullivan O."/>
            <person name="Ritari J."/>
            <person name="Douillard F.P."/>
            <person name="Paul Ross R."/>
            <person name="Yang R."/>
            <person name="Briner A.E."/>
            <person name="Felis G.E."/>
            <person name="de Vos W.M."/>
            <person name="Barrangou R."/>
            <person name="Klaenhammer T.R."/>
            <person name="Caufield P.W."/>
            <person name="Cui Y."/>
            <person name="Zhang H."/>
            <person name="O'Toole P.W."/>
        </authorList>
    </citation>
    <scope>NUCLEOTIDE SEQUENCE [LARGE SCALE GENOMIC DNA]</scope>
    <source>
        <strain evidence="1 2">DSM 23829</strain>
    </source>
</reference>
<gene>
    <name evidence="1" type="ORF">FD06_GL000727</name>
</gene>